<dbReference type="InterPro" id="IPR035067">
    <property type="entry name" value="V-type_ATPase_csu/dsu"/>
</dbReference>
<dbReference type="KEGG" id="pbp:STSP1_00490"/>
<dbReference type="GO" id="GO:0046961">
    <property type="term" value="F:proton-transporting ATPase activity, rotational mechanism"/>
    <property type="evidence" value="ECO:0007669"/>
    <property type="project" value="InterPro"/>
</dbReference>
<comment type="similarity">
    <text evidence="1">Belongs to the V-ATPase V0D/AC39 subunit family.</text>
</comment>
<evidence type="ECO:0000256" key="1">
    <source>
        <dbReference type="ARBA" id="ARBA00006709"/>
    </source>
</evidence>
<protein>
    <submittedName>
        <fullName evidence="4">V-type sodium pump subunit C</fullName>
    </submittedName>
</protein>
<dbReference type="Gene3D" id="1.20.1690.10">
    <property type="entry name" value="V-type ATP synthase subunit C domain"/>
    <property type="match status" value="2"/>
</dbReference>
<dbReference type="InterPro" id="IPR044911">
    <property type="entry name" value="V-type_ATPase_csu/dsu_dom_3"/>
</dbReference>
<keyword evidence="5" id="KW-1185">Reference proteome</keyword>
<dbReference type="InterPro" id="IPR036079">
    <property type="entry name" value="ATPase_csu/dsu_sf"/>
</dbReference>
<evidence type="ECO:0000313" key="4">
    <source>
        <dbReference type="EMBL" id="ARN56119.1"/>
    </source>
</evidence>
<dbReference type="Gene3D" id="1.10.132.50">
    <property type="entry name" value="ATP synthase (C/AC39) subunit, domain 3"/>
    <property type="match status" value="1"/>
</dbReference>
<keyword evidence="2" id="KW-0813">Transport</keyword>
<name>A0A1W6LK30_9BACT</name>
<sequence>MQEIYEIIQTPRAGKENWDYAYHAGLVRAMQTKLLPLNVFADMASAGSYKEAIECTAGSDYGFQPDEPIERIYSILADARNELKSFFKDMASGSPIASLPEVEADMSNLRLAVRRFAAERPIGEDYSNAGTVPPEQFESIFESDDYSDLPSHFRQAAEESVLEYYATKDLRSIDYAIDRIEFQWHKKLAQDAKLVYLSDLTAARIDLTNIGMVIRSKFAGSEEEPPFIAGGFVDIDKLKGAMFQSFDVFDQIFYSTDYEPMIVSSVDYLNNNSSFVRFEALCERHLQRCCDVADYIAAGLQPLIAYYYRKIIELRWLRIVITAKKNGLSKQFISDRLGV</sequence>
<gene>
    <name evidence="4" type="primary">ntpC</name>
    <name evidence="4" type="ORF">STSP1_00490</name>
</gene>
<dbReference type="InterPro" id="IPR002843">
    <property type="entry name" value="ATPase_V0-cplx_csu/dsu"/>
</dbReference>
<organism evidence="4 5">
    <name type="scientific">Sedimentisphaera salicampi</name>
    <dbReference type="NCBI Taxonomy" id="1941349"/>
    <lineage>
        <taxon>Bacteria</taxon>
        <taxon>Pseudomonadati</taxon>
        <taxon>Planctomycetota</taxon>
        <taxon>Phycisphaerae</taxon>
        <taxon>Sedimentisphaerales</taxon>
        <taxon>Sedimentisphaeraceae</taxon>
        <taxon>Sedimentisphaera</taxon>
    </lineage>
</organism>
<dbReference type="AlphaFoldDB" id="A0A1W6LK30"/>
<dbReference type="OrthoDB" id="270028at2"/>
<dbReference type="Proteomes" id="UP000193334">
    <property type="component" value="Chromosome"/>
</dbReference>
<proteinExistence type="inferred from homology"/>
<evidence type="ECO:0000256" key="2">
    <source>
        <dbReference type="ARBA" id="ARBA00022448"/>
    </source>
</evidence>
<accession>A0A1W6LK30</accession>
<dbReference type="InterPro" id="IPR050873">
    <property type="entry name" value="V-ATPase_V0D/AC39_subunit"/>
</dbReference>
<dbReference type="STRING" id="1941349.STSP1_00490"/>
<evidence type="ECO:0000313" key="5">
    <source>
        <dbReference type="Proteomes" id="UP000193334"/>
    </source>
</evidence>
<dbReference type="RefSeq" id="WP_085754834.1">
    <property type="nucleotide sequence ID" value="NZ_CP021023.1"/>
</dbReference>
<reference evidence="5" key="1">
    <citation type="submission" date="2017-04" db="EMBL/GenBank/DDBJ databases">
        <title>Comparative genomics and description of representatives of a novel lineage of planctomycetes thriving in anoxic sediments.</title>
        <authorList>
            <person name="Spring S."/>
            <person name="Bunk B."/>
            <person name="Sproer C."/>
        </authorList>
    </citation>
    <scope>NUCLEOTIDE SEQUENCE [LARGE SCALE GENOMIC DNA]</scope>
    <source>
        <strain evidence="5">ST-PulAB-D4</strain>
    </source>
</reference>
<keyword evidence="3" id="KW-0406">Ion transport</keyword>
<dbReference type="EMBL" id="CP021023">
    <property type="protein sequence ID" value="ARN56119.1"/>
    <property type="molecule type" value="Genomic_DNA"/>
</dbReference>
<dbReference type="PANTHER" id="PTHR38682:SF1">
    <property type="entry name" value="V-TYPE ATP SYNTHASE SUBUNIT C"/>
    <property type="match status" value="1"/>
</dbReference>
<dbReference type="SUPFAM" id="SSF103486">
    <property type="entry name" value="V-type ATP synthase subunit C"/>
    <property type="match status" value="1"/>
</dbReference>
<evidence type="ECO:0000256" key="3">
    <source>
        <dbReference type="ARBA" id="ARBA00023065"/>
    </source>
</evidence>
<dbReference type="PANTHER" id="PTHR38682">
    <property type="entry name" value="V-TYPE ATP SYNTHASE SUBUNIT C"/>
    <property type="match status" value="1"/>
</dbReference>
<dbReference type="Pfam" id="PF01992">
    <property type="entry name" value="vATP-synt_AC39"/>
    <property type="match status" value="1"/>
</dbReference>